<evidence type="ECO:0000256" key="1">
    <source>
        <dbReference type="SAM" id="Phobius"/>
    </source>
</evidence>
<dbReference type="Pfam" id="PF06835">
    <property type="entry name" value="LptC"/>
    <property type="match status" value="1"/>
</dbReference>
<dbReference type="InterPro" id="IPR010664">
    <property type="entry name" value="LipoPS_assembly_LptC-rel"/>
</dbReference>
<proteinExistence type="predicted"/>
<keyword evidence="1" id="KW-0812">Transmembrane</keyword>
<dbReference type="EMBL" id="CP133270">
    <property type="protein sequence ID" value="WVX67089.1"/>
    <property type="molecule type" value="Genomic_DNA"/>
</dbReference>
<dbReference type="Gene3D" id="2.60.450.10">
    <property type="entry name" value="Lipopolysaccharide (LPS) transport protein A like domain"/>
    <property type="match status" value="1"/>
</dbReference>
<sequence>MNYSRAIFILKIALPLAGVFMLSLVFLWPYLENQILESTEFANLSHPDVVENRMLHPRFMSTDENGRPFELGAHWGKQLTENQAQLTSPHGKMTNAKGIEVDLKSNAGTYANDQKAVDLTGDVVLTTSDGYKVQTEAAHIDINTQTVDGNVPVQGEGPMGSLKSQNGFTVVERADESGKILTLKGKSQVIINSKAAKEN</sequence>
<keyword evidence="1" id="KW-0472">Membrane</keyword>
<evidence type="ECO:0000313" key="3">
    <source>
        <dbReference type="Proteomes" id="UP001330434"/>
    </source>
</evidence>
<dbReference type="Proteomes" id="UP001330434">
    <property type="component" value="Chromosome"/>
</dbReference>
<keyword evidence="3" id="KW-1185">Reference proteome</keyword>
<name>A0ABZ2C3Q5_9PROT</name>
<gene>
    <name evidence="2" type="ORF">Bealeia1_01286</name>
</gene>
<dbReference type="InterPro" id="IPR026265">
    <property type="entry name" value="LptC"/>
</dbReference>
<keyword evidence="1" id="KW-1133">Transmembrane helix</keyword>
<accession>A0ABZ2C3Q5</accession>
<dbReference type="RefSeq" id="WP_331255884.1">
    <property type="nucleotide sequence ID" value="NZ_CP133270.1"/>
</dbReference>
<organism evidence="2 3">
    <name type="scientific">Candidatus Bealeia paramacronuclearis</name>
    <dbReference type="NCBI Taxonomy" id="1921001"/>
    <lineage>
        <taxon>Bacteria</taxon>
        <taxon>Pseudomonadati</taxon>
        <taxon>Pseudomonadota</taxon>
        <taxon>Alphaproteobacteria</taxon>
        <taxon>Holosporales</taxon>
        <taxon>Holosporaceae</taxon>
        <taxon>Candidatus Bealeia</taxon>
    </lineage>
</organism>
<evidence type="ECO:0000313" key="2">
    <source>
        <dbReference type="EMBL" id="WVX67089.1"/>
    </source>
</evidence>
<dbReference type="NCBIfam" id="TIGR04409">
    <property type="entry name" value="LptC_YrbK"/>
    <property type="match status" value="1"/>
</dbReference>
<protein>
    <submittedName>
        <fullName evidence="2">LptC-related OstA-like protein</fullName>
    </submittedName>
</protein>
<reference evidence="2 3" key="1">
    <citation type="journal article" date="2024" name="Environ. Microbiol.">
        <title>Novel evolutionary insights on the interactions of the Holosporales (Alphaproteobacteria) with eukaryotic hosts from comparative genomics.</title>
        <authorList>
            <person name="Giovannini M."/>
            <person name="Petroni G."/>
            <person name="Castelli M."/>
        </authorList>
    </citation>
    <scope>NUCLEOTIDE SEQUENCE [LARGE SCALE GENOMIC DNA]</scope>
    <source>
        <strain evidence="2 3">US_Bl 15I1</strain>
    </source>
</reference>
<feature type="transmembrane region" description="Helical" evidence="1">
    <location>
        <begin position="12"/>
        <end position="31"/>
    </location>
</feature>